<gene>
    <name evidence="1" type="ORF">MANES_16G136150v8</name>
</gene>
<protein>
    <submittedName>
        <fullName evidence="1">Uncharacterized protein</fullName>
    </submittedName>
</protein>
<organism evidence="1 2">
    <name type="scientific">Manihot esculenta</name>
    <name type="common">Cassava</name>
    <name type="synonym">Jatropha manihot</name>
    <dbReference type="NCBI Taxonomy" id="3983"/>
    <lineage>
        <taxon>Eukaryota</taxon>
        <taxon>Viridiplantae</taxon>
        <taxon>Streptophyta</taxon>
        <taxon>Embryophyta</taxon>
        <taxon>Tracheophyta</taxon>
        <taxon>Spermatophyta</taxon>
        <taxon>Magnoliopsida</taxon>
        <taxon>eudicotyledons</taxon>
        <taxon>Gunneridae</taxon>
        <taxon>Pentapetalae</taxon>
        <taxon>rosids</taxon>
        <taxon>fabids</taxon>
        <taxon>Malpighiales</taxon>
        <taxon>Euphorbiaceae</taxon>
        <taxon>Crotonoideae</taxon>
        <taxon>Manihoteae</taxon>
        <taxon>Manihot</taxon>
    </lineage>
</organism>
<dbReference type="Proteomes" id="UP000091857">
    <property type="component" value="Chromosome 16"/>
</dbReference>
<reference evidence="2" key="1">
    <citation type="journal article" date="2016" name="Nat. Biotechnol.">
        <title>Sequencing wild and cultivated cassava and related species reveals extensive interspecific hybridization and genetic diversity.</title>
        <authorList>
            <person name="Bredeson J.V."/>
            <person name="Lyons J.B."/>
            <person name="Prochnik S.E."/>
            <person name="Wu G.A."/>
            <person name="Ha C.M."/>
            <person name="Edsinger-Gonzales E."/>
            <person name="Grimwood J."/>
            <person name="Schmutz J."/>
            <person name="Rabbi I.Y."/>
            <person name="Egesi C."/>
            <person name="Nauluvula P."/>
            <person name="Lebot V."/>
            <person name="Ndunguru J."/>
            <person name="Mkamilo G."/>
            <person name="Bart R.S."/>
            <person name="Setter T.L."/>
            <person name="Gleadow R.M."/>
            <person name="Kulakow P."/>
            <person name="Ferguson M.E."/>
            <person name="Rounsley S."/>
            <person name="Rokhsar D.S."/>
        </authorList>
    </citation>
    <scope>NUCLEOTIDE SEQUENCE [LARGE SCALE GENOMIC DNA]</scope>
    <source>
        <strain evidence="2">cv. AM560-2</strain>
    </source>
</reference>
<keyword evidence="2" id="KW-1185">Reference proteome</keyword>
<name>A0ACB7G8R7_MANES</name>
<dbReference type="EMBL" id="CM004402">
    <property type="protein sequence ID" value="KAG8636465.1"/>
    <property type="molecule type" value="Genomic_DNA"/>
</dbReference>
<comment type="caution">
    <text evidence="1">The sequence shown here is derived from an EMBL/GenBank/DDBJ whole genome shotgun (WGS) entry which is preliminary data.</text>
</comment>
<evidence type="ECO:0000313" key="2">
    <source>
        <dbReference type="Proteomes" id="UP000091857"/>
    </source>
</evidence>
<sequence>MTKKVVVSQEAIRVAELEEQIQNVQNNTDISLEGIRSEAIHLEWDSWDKGKGVNNEEEATGCQTIRGILPTLKEFLNVQEKEQVSAASSIGIGEIPGLFPKNELKLVMEGSNPGVWLRRCEKYFGICKVLRDQRSSIASFFFLVERADSWFHNWSKGKGFLPWEAFEELYIDLG</sequence>
<accession>A0ACB7G8R7</accession>
<proteinExistence type="predicted"/>
<evidence type="ECO:0000313" key="1">
    <source>
        <dbReference type="EMBL" id="KAG8636465.1"/>
    </source>
</evidence>